<feature type="compositionally biased region" description="Polar residues" evidence="4">
    <location>
        <begin position="234"/>
        <end position="256"/>
    </location>
</feature>
<dbReference type="GO" id="GO:0051059">
    <property type="term" value="F:NF-kappaB binding"/>
    <property type="evidence" value="ECO:0007669"/>
    <property type="project" value="TreeGrafter"/>
</dbReference>
<protein>
    <submittedName>
        <fullName evidence="6">Receptor-interacting serine/threonine-protein kinase 4-like</fullName>
    </submittedName>
</protein>
<organism evidence="5 6">
    <name type="scientific">Acanthaster planci</name>
    <name type="common">Crown-of-thorns starfish</name>
    <dbReference type="NCBI Taxonomy" id="133434"/>
    <lineage>
        <taxon>Eukaryota</taxon>
        <taxon>Metazoa</taxon>
        <taxon>Echinodermata</taxon>
        <taxon>Eleutherozoa</taxon>
        <taxon>Asterozoa</taxon>
        <taxon>Asteroidea</taxon>
        <taxon>Valvatacea</taxon>
        <taxon>Valvatida</taxon>
        <taxon>Acanthasteridae</taxon>
        <taxon>Acanthaster</taxon>
    </lineage>
</organism>
<dbReference type="InterPro" id="IPR002110">
    <property type="entry name" value="Ankyrin_rpt"/>
</dbReference>
<reference evidence="6" key="1">
    <citation type="submission" date="2025-08" db="UniProtKB">
        <authorList>
            <consortium name="RefSeq"/>
        </authorList>
    </citation>
    <scope>IDENTIFICATION</scope>
</reference>
<dbReference type="Gene3D" id="1.25.40.20">
    <property type="entry name" value="Ankyrin repeat-containing domain"/>
    <property type="match status" value="2"/>
</dbReference>
<dbReference type="PANTHER" id="PTHR46680:SF3">
    <property type="entry name" value="NF-KAPPA-B INHIBITOR CACTUS"/>
    <property type="match status" value="1"/>
</dbReference>
<proteinExistence type="predicted"/>
<evidence type="ECO:0000313" key="6">
    <source>
        <dbReference type="RefSeq" id="XP_022101622.1"/>
    </source>
</evidence>
<dbReference type="GO" id="GO:0071356">
    <property type="term" value="P:cellular response to tumor necrosis factor"/>
    <property type="evidence" value="ECO:0007669"/>
    <property type="project" value="TreeGrafter"/>
</dbReference>
<dbReference type="Pfam" id="PF00023">
    <property type="entry name" value="Ank"/>
    <property type="match status" value="1"/>
</dbReference>
<feature type="region of interest" description="Disordered" evidence="4">
    <location>
        <begin position="318"/>
        <end position="354"/>
    </location>
</feature>
<dbReference type="RefSeq" id="XP_022101622.1">
    <property type="nucleotide sequence ID" value="XM_022245930.1"/>
</dbReference>
<dbReference type="PROSITE" id="PS50088">
    <property type="entry name" value="ANK_REPEAT"/>
    <property type="match status" value="2"/>
</dbReference>
<dbReference type="PANTHER" id="PTHR46680">
    <property type="entry name" value="NF-KAPPA-B INHIBITOR ALPHA"/>
    <property type="match status" value="1"/>
</dbReference>
<sequence>MNALHRAILAGRPAEVLYLLEKRNYDPNARDRNLRTPLIICSLAEREDSAEVSAALLLRKGAQISLSDRQGKDALCWACQNSRAKLVQMFLEDYPSQFKFHLRKKDRDGNTALHLAARTGNPDTVSLLLQTYTDNNLLAEVSERNARGETPLHLAAKQGNSAAVLALLPLSSDALFRRRGGVDFRSAPKWASAAVKIGRSTGERGVKHGRPFSEQPVAGSAKANAPAARKRRSQTATVSSNLTENPHNGHTGTLNGSKPGGNVSILPRRTNISDIFKISEVQLSANSAYRRPARAPPLPQPPSVCEDDKIHCRRSSTLKLPGKGRRGSFQTSRSRSSTRRTSMTDGDAVDKQNTKPCKAVPTVVVDEPGKEAKVVPTVIIGEAGNGGTVPRPLLSMEYKTR</sequence>
<evidence type="ECO:0000256" key="3">
    <source>
        <dbReference type="PROSITE-ProRule" id="PRU00023"/>
    </source>
</evidence>
<dbReference type="OrthoDB" id="5406014at2759"/>
<evidence type="ECO:0000256" key="2">
    <source>
        <dbReference type="ARBA" id="ARBA00023043"/>
    </source>
</evidence>
<dbReference type="AlphaFoldDB" id="A0A8B7Z9I5"/>
<feature type="repeat" description="ANK" evidence="3">
    <location>
        <begin position="147"/>
        <end position="179"/>
    </location>
</feature>
<evidence type="ECO:0000313" key="5">
    <source>
        <dbReference type="Proteomes" id="UP000694845"/>
    </source>
</evidence>
<feature type="compositionally biased region" description="Low complexity" evidence="4">
    <location>
        <begin position="327"/>
        <end position="344"/>
    </location>
</feature>
<keyword evidence="2 3" id="KW-0040">ANK repeat</keyword>
<dbReference type="Pfam" id="PF12796">
    <property type="entry name" value="Ank_2"/>
    <property type="match status" value="1"/>
</dbReference>
<dbReference type="KEGG" id="aplc:110985134"/>
<keyword evidence="5" id="KW-1185">Reference proteome</keyword>
<dbReference type="Proteomes" id="UP000694845">
    <property type="component" value="Unplaced"/>
</dbReference>
<gene>
    <name evidence="6" type="primary">LOC110985134</name>
</gene>
<name>A0A8B7Z9I5_ACAPL</name>
<evidence type="ECO:0000256" key="4">
    <source>
        <dbReference type="SAM" id="MobiDB-lite"/>
    </source>
</evidence>
<keyword evidence="1" id="KW-0677">Repeat</keyword>
<dbReference type="SMART" id="SM00248">
    <property type="entry name" value="ANK"/>
    <property type="match status" value="5"/>
</dbReference>
<dbReference type="GeneID" id="110985134"/>
<dbReference type="PROSITE" id="PS50297">
    <property type="entry name" value="ANK_REP_REGION"/>
    <property type="match status" value="2"/>
</dbReference>
<feature type="region of interest" description="Disordered" evidence="4">
    <location>
        <begin position="201"/>
        <end position="263"/>
    </location>
</feature>
<dbReference type="SUPFAM" id="SSF48403">
    <property type="entry name" value="Ankyrin repeat"/>
    <property type="match status" value="1"/>
</dbReference>
<dbReference type="InterPro" id="IPR036770">
    <property type="entry name" value="Ankyrin_rpt-contain_sf"/>
</dbReference>
<dbReference type="GO" id="GO:0005829">
    <property type="term" value="C:cytosol"/>
    <property type="evidence" value="ECO:0007669"/>
    <property type="project" value="TreeGrafter"/>
</dbReference>
<dbReference type="OMA" id="EWGRTKE"/>
<feature type="compositionally biased region" description="Low complexity" evidence="4">
    <location>
        <begin position="218"/>
        <end position="227"/>
    </location>
</feature>
<evidence type="ECO:0000256" key="1">
    <source>
        <dbReference type="ARBA" id="ARBA00022737"/>
    </source>
</evidence>
<dbReference type="Pfam" id="PF13857">
    <property type="entry name" value="Ank_5"/>
    <property type="match status" value="1"/>
</dbReference>
<accession>A0A8B7Z9I5</accession>
<feature type="repeat" description="ANK" evidence="3">
    <location>
        <begin position="108"/>
        <end position="140"/>
    </location>
</feature>
<dbReference type="InterPro" id="IPR051070">
    <property type="entry name" value="NF-kappa-B_inhibitor"/>
</dbReference>